<dbReference type="AlphaFoldDB" id="A0A8H6M112"/>
<feature type="compositionally biased region" description="Low complexity" evidence="1">
    <location>
        <begin position="71"/>
        <end position="108"/>
    </location>
</feature>
<organism evidence="2 3">
    <name type="scientific">Ephemerocybe angulata</name>
    <dbReference type="NCBI Taxonomy" id="980116"/>
    <lineage>
        <taxon>Eukaryota</taxon>
        <taxon>Fungi</taxon>
        <taxon>Dikarya</taxon>
        <taxon>Basidiomycota</taxon>
        <taxon>Agaricomycotina</taxon>
        <taxon>Agaricomycetes</taxon>
        <taxon>Agaricomycetidae</taxon>
        <taxon>Agaricales</taxon>
        <taxon>Agaricineae</taxon>
        <taxon>Psathyrellaceae</taxon>
        <taxon>Ephemerocybe</taxon>
    </lineage>
</organism>
<gene>
    <name evidence="2" type="ORF">DFP72DRAFT_850635</name>
</gene>
<evidence type="ECO:0000256" key="1">
    <source>
        <dbReference type="SAM" id="MobiDB-lite"/>
    </source>
</evidence>
<reference evidence="2 3" key="1">
    <citation type="submission" date="2020-07" db="EMBL/GenBank/DDBJ databases">
        <title>Comparative genomics of pyrophilous fungi reveals a link between fire events and developmental genes.</title>
        <authorList>
            <consortium name="DOE Joint Genome Institute"/>
            <person name="Steindorff A.S."/>
            <person name="Carver A."/>
            <person name="Calhoun S."/>
            <person name="Stillman K."/>
            <person name="Liu H."/>
            <person name="Lipzen A."/>
            <person name="Pangilinan J."/>
            <person name="Labutti K."/>
            <person name="Bruns T.D."/>
            <person name="Grigoriev I.V."/>
        </authorList>
    </citation>
    <scope>NUCLEOTIDE SEQUENCE [LARGE SCALE GENOMIC DNA]</scope>
    <source>
        <strain evidence="2 3">CBS 144469</strain>
    </source>
</reference>
<evidence type="ECO:0000313" key="3">
    <source>
        <dbReference type="Proteomes" id="UP000521943"/>
    </source>
</evidence>
<sequence>MDKPATRPSLRIDTGCQCSSAPWKVGHLRGKETSTDALQRAMGTFPKDAAGSPIPRVHTSTRRSSSPHVRSASPPSDGSSPPSDGFASPPSDCSSSPPSSIGSPTHPSLDCSQGDPQDCPAAPNPPSLPEGLNVQALDAETAEARGRRLVELALADDPEAVYWADLITVFDRLWADYARQQSKLRFLGHQMRMHADFMSAVERDCLRNGRQDLQSDISNLLGNVLVPGQRFLPEGDGWCHGFPSQRPPANCSFFNPLTFDLNLNSTSELLPVALSPWHPAREFARPSLPPFYLVLAQDIRRPPSTLLNSNPTDMFTLPGFHAANEVALLEVNRIPSQLQDAAADAGHGAIVSPHSDPTFRGTGPMYEDGSGKVFLRASGTVLGSTGLRFPTPKFDTVHGTSQSPIPSPLAFFHSTHTRSMESSRGPGRLYLGR</sequence>
<dbReference type="EMBL" id="JACGCI010000049">
    <property type="protein sequence ID" value="KAF6751503.1"/>
    <property type="molecule type" value="Genomic_DNA"/>
</dbReference>
<dbReference type="Proteomes" id="UP000521943">
    <property type="component" value="Unassembled WGS sequence"/>
</dbReference>
<proteinExistence type="predicted"/>
<protein>
    <submittedName>
        <fullName evidence="2">Uncharacterized protein</fullName>
    </submittedName>
</protein>
<evidence type="ECO:0000313" key="2">
    <source>
        <dbReference type="EMBL" id="KAF6751503.1"/>
    </source>
</evidence>
<accession>A0A8H6M112</accession>
<name>A0A8H6M112_9AGAR</name>
<feature type="region of interest" description="Disordered" evidence="1">
    <location>
        <begin position="1"/>
        <end position="132"/>
    </location>
</feature>
<keyword evidence="3" id="KW-1185">Reference proteome</keyword>
<comment type="caution">
    <text evidence="2">The sequence shown here is derived from an EMBL/GenBank/DDBJ whole genome shotgun (WGS) entry which is preliminary data.</text>
</comment>